<dbReference type="OrthoDB" id="2289591at2759"/>
<organism evidence="2 3">
    <name type="scientific">Absidia repens</name>
    <dbReference type="NCBI Taxonomy" id="90262"/>
    <lineage>
        <taxon>Eukaryota</taxon>
        <taxon>Fungi</taxon>
        <taxon>Fungi incertae sedis</taxon>
        <taxon>Mucoromycota</taxon>
        <taxon>Mucoromycotina</taxon>
        <taxon>Mucoromycetes</taxon>
        <taxon>Mucorales</taxon>
        <taxon>Cunninghamellaceae</taxon>
        <taxon>Absidia</taxon>
    </lineage>
</organism>
<evidence type="ECO:0000256" key="1">
    <source>
        <dbReference type="SAM" id="MobiDB-lite"/>
    </source>
</evidence>
<name>A0A1X2IGH9_9FUNG</name>
<sequence>MERIHKTETSTSYDSKDGGMMHSTMSTVTVRELDDGEVGILLAGNNSILDPGLAPHMLNVPTTIDYDISDAESTISTDMTATSNDNRGGAHGAYEEHDPLDDNDNWFPSLSKASWIQDLDKNDHGKDGDDDTLMTDRTTVETLFASDIVEIDDDDDDDDDVVVDHSHPIATTAAAAKYERPSKSRRTSRGDSMDKNQMEDDIVISDSYGSLEKPSGLVPLDVVHVVLND</sequence>
<evidence type="ECO:0000313" key="3">
    <source>
        <dbReference type="Proteomes" id="UP000193560"/>
    </source>
</evidence>
<feature type="compositionally biased region" description="Basic and acidic residues" evidence="1">
    <location>
        <begin position="177"/>
        <end position="198"/>
    </location>
</feature>
<feature type="region of interest" description="Disordered" evidence="1">
    <location>
        <begin position="78"/>
        <end position="100"/>
    </location>
</feature>
<feature type="region of interest" description="Disordered" evidence="1">
    <location>
        <begin position="172"/>
        <end position="200"/>
    </location>
</feature>
<gene>
    <name evidence="2" type="ORF">BCR42DRAFT_416131</name>
</gene>
<evidence type="ECO:0000313" key="2">
    <source>
        <dbReference type="EMBL" id="ORZ15911.1"/>
    </source>
</evidence>
<feature type="compositionally biased region" description="Basic and acidic residues" evidence="1">
    <location>
        <begin position="1"/>
        <end position="19"/>
    </location>
</feature>
<proteinExistence type="predicted"/>
<dbReference type="EMBL" id="MCGE01000012">
    <property type="protein sequence ID" value="ORZ15911.1"/>
    <property type="molecule type" value="Genomic_DNA"/>
</dbReference>
<keyword evidence="3" id="KW-1185">Reference proteome</keyword>
<feature type="region of interest" description="Disordered" evidence="1">
    <location>
        <begin position="1"/>
        <end position="22"/>
    </location>
</feature>
<dbReference type="AlphaFoldDB" id="A0A1X2IGH9"/>
<accession>A0A1X2IGH9</accession>
<comment type="caution">
    <text evidence="2">The sequence shown here is derived from an EMBL/GenBank/DDBJ whole genome shotgun (WGS) entry which is preliminary data.</text>
</comment>
<protein>
    <submittedName>
        <fullName evidence="2">Uncharacterized protein</fullName>
    </submittedName>
</protein>
<dbReference type="Proteomes" id="UP000193560">
    <property type="component" value="Unassembled WGS sequence"/>
</dbReference>
<reference evidence="2 3" key="1">
    <citation type="submission" date="2016-07" db="EMBL/GenBank/DDBJ databases">
        <title>Pervasive Adenine N6-methylation of Active Genes in Fungi.</title>
        <authorList>
            <consortium name="DOE Joint Genome Institute"/>
            <person name="Mondo S.J."/>
            <person name="Dannebaum R.O."/>
            <person name="Kuo R.C."/>
            <person name="Labutti K."/>
            <person name="Haridas S."/>
            <person name="Kuo A."/>
            <person name="Salamov A."/>
            <person name="Ahrendt S.R."/>
            <person name="Lipzen A."/>
            <person name="Sullivan W."/>
            <person name="Andreopoulos W.B."/>
            <person name="Clum A."/>
            <person name="Lindquist E."/>
            <person name="Daum C."/>
            <person name="Ramamoorthy G.K."/>
            <person name="Gryganskyi A."/>
            <person name="Culley D."/>
            <person name="Magnuson J.K."/>
            <person name="James T.Y."/>
            <person name="O'Malley M.A."/>
            <person name="Stajich J.E."/>
            <person name="Spatafora J.W."/>
            <person name="Visel A."/>
            <person name="Grigoriev I.V."/>
        </authorList>
    </citation>
    <scope>NUCLEOTIDE SEQUENCE [LARGE SCALE GENOMIC DNA]</scope>
    <source>
        <strain evidence="2 3">NRRL 1336</strain>
    </source>
</reference>